<dbReference type="SUPFAM" id="SSF56801">
    <property type="entry name" value="Acetyl-CoA synthetase-like"/>
    <property type="match status" value="1"/>
</dbReference>
<evidence type="ECO:0000259" key="1">
    <source>
        <dbReference type="Pfam" id="PF00501"/>
    </source>
</evidence>
<proteinExistence type="predicted"/>
<dbReference type="InterPro" id="IPR042099">
    <property type="entry name" value="ANL_N_sf"/>
</dbReference>
<dbReference type="PROSITE" id="PS00455">
    <property type="entry name" value="AMP_BINDING"/>
    <property type="match status" value="1"/>
</dbReference>
<feature type="domain" description="AMP-binding enzyme C-terminal" evidence="3">
    <location>
        <begin position="938"/>
        <end position="1022"/>
    </location>
</feature>
<dbReference type="Pfam" id="PF13193">
    <property type="entry name" value="AMP-binding_C"/>
    <property type="match status" value="1"/>
</dbReference>
<dbReference type="Pfam" id="PF00501">
    <property type="entry name" value="AMP-binding"/>
    <property type="match status" value="1"/>
</dbReference>
<dbReference type="PANTHER" id="PTHR47585:SF1">
    <property type="entry name" value="DUF1446 DOMAIN-CONTAINING PROTEIN"/>
    <property type="match status" value="1"/>
</dbReference>
<dbReference type="Proteomes" id="UP000566819">
    <property type="component" value="Unassembled WGS sequence"/>
</dbReference>
<dbReference type="InterPro" id="IPR000873">
    <property type="entry name" value="AMP-dep_synth/lig_dom"/>
</dbReference>
<dbReference type="OrthoDB" id="10265871at2759"/>
<dbReference type="InterPro" id="IPR025110">
    <property type="entry name" value="AMP-bd_C"/>
</dbReference>
<sequence length="1040" mass="114776">MATSGRRPIRIGNASGAIGDGLDQVYRLARDGNVDAITADYLAEFNIAWKAIEMIDRPELGYEPHFLEQLAWKDGAAARFLAEKRIKVVHDGGALNPKGLAEKIQKYLHSQRITNLKVAWVSGDNLTAQVRQVKNSSYKHLDIPGLEQRGDDSKILAANAYTGHSGVIAALEAGADIVVCGRCCDASPVMGLASWWHGWKANEWDKIAGSLMAGHLIECGAYTTGGNYCGFQEVERQYRVGYPIAEIASDGTSIITKPERSNGAVTLDTVKAQFLYEIQGPKYLNPDVIAQIDNGKLEEVAPNRIKLSGITGSPPPPTTKLAICLLGGFQAEISAYCAGLDISAKVALMKSQLLRELDPADFTTLSIEPYGTSKEDPKTQAEATVQIRMFVQARTKEAIERFKKAVFYNGMQGYCGLHLAMDWRTIEPRLFVRYFPALVRQEDVKLRVELVGGGGKAVEVKKREGMEYGMFEGQESYETEKGVDLAGFGETVRRPLGDLVFARSGDKGGNANVGLWVRSPTAYPWLQSFLTIPRLKSLLGDDYKPQYRIERFEAKNLLAVHFVVYGILQEGVDHVQVIHAVLWTGATAALMNPMSTTEDFVHYFEICRPKLLVIDAELVEKVKTAISRIQGLKETEIVILGRSNNSSNESQILLKFPSDFESDTALPVFDLTHQDNRNHTACICFSSGTSGKPKGVELTHYSLIASLAGIRASDPAFYNSENRGVFFAPLCHIYGLNTVALMSAWLGAYVMLMRKYTLPRLLELSSQAQANTLRIVPPIAFAMSKGTEMEKWNLGSVKWIMCSGAALKEEVIEALHKRFKGAPIFQGYGMTETNIATLRAHESGRVGSVGRLFANVEARLVDNDMQDVEVGKEGEMLVRGPTVFRRYMNDPKATAEASHEGWMRTGDVLKADEGGFFYLTDRKKELIKYKGFQVAPAELEGLLITHPFVNEGVICASWDETQSTEVPVAYVTLSQAGREYSGGKEKALREIREWVDGKVAGYKRLRGGVQVLGEIPKTGSGKVLRRLLPTRLKRERGGKL</sequence>
<dbReference type="InterPro" id="IPR020845">
    <property type="entry name" value="AMP-binding_CS"/>
</dbReference>
<organism evidence="4 5">
    <name type="scientific">Cudoniella acicularis</name>
    <dbReference type="NCBI Taxonomy" id="354080"/>
    <lineage>
        <taxon>Eukaryota</taxon>
        <taxon>Fungi</taxon>
        <taxon>Dikarya</taxon>
        <taxon>Ascomycota</taxon>
        <taxon>Pezizomycotina</taxon>
        <taxon>Leotiomycetes</taxon>
        <taxon>Helotiales</taxon>
        <taxon>Tricladiaceae</taxon>
        <taxon>Cudoniella</taxon>
    </lineage>
</organism>
<dbReference type="EMBL" id="JAAMPI010001282">
    <property type="protein sequence ID" value="KAF4625843.1"/>
    <property type="molecule type" value="Genomic_DNA"/>
</dbReference>
<dbReference type="InterPro" id="IPR010839">
    <property type="entry name" value="AtuA_N"/>
</dbReference>
<dbReference type="Pfam" id="PF07287">
    <property type="entry name" value="AtuA"/>
    <property type="match status" value="1"/>
</dbReference>
<evidence type="ECO:0000313" key="4">
    <source>
        <dbReference type="EMBL" id="KAF4625843.1"/>
    </source>
</evidence>
<evidence type="ECO:0000259" key="3">
    <source>
        <dbReference type="Pfam" id="PF13193"/>
    </source>
</evidence>
<dbReference type="PANTHER" id="PTHR47585">
    <property type="match status" value="1"/>
</dbReference>
<comment type="caution">
    <text evidence="4">The sequence shown here is derived from an EMBL/GenBank/DDBJ whole genome shotgun (WGS) entry which is preliminary data.</text>
</comment>
<name>A0A8H4VX25_9HELO</name>
<reference evidence="4 5" key="1">
    <citation type="submission" date="2020-03" db="EMBL/GenBank/DDBJ databases">
        <title>Draft Genome Sequence of Cudoniella acicularis.</title>
        <authorList>
            <person name="Buettner E."/>
            <person name="Kellner H."/>
        </authorList>
    </citation>
    <scope>NUCLEOTIDE SEQUENCE [LARGE SCALE GENOMIC DNA]</scope>
    <source>
        <strain evidence="4 5">DSM 108380</strain>
    </source>
</reference>
<dbReference type="AlphaFoldDB" id="A0A8H4VX25"/>
<accession>A0A8H4VX25</accession>
<gene>
    <name evidence="4" type="ORF">G7Y89_g12318</name>
</gene>
<evidence type="ECO:0000259" key="2">
    <source>
        <dbReference type="Pfam" id="PF07287"/>
    </source>
</evidence>
<dbReference type="InterPro" id="IPR045851">
    <property type="entry name" value="AMP-bd_C_sf"/>
</dbReference>
<feature type="domain" description="AMP-dependent synthetase/ligase" evidence="1">
    <location>
        <begin position="568"/>
        <end position="887"/>
    </location>
</feature>
<feature type="domain" description="Acyclic terpene utilisation N-terminal" evidence="2">
    <location>
        <begin position="9"/>
        <end position="449"/>
    </location>
</feature>
<dbReference type="Gene3D" id="3.40.50.12780">
    <property type="entry name" value="N-terminal domain of ligase-like"/>
    <property type="match status" value="1"/>
</dbReference>
<evidence type="ECO:0000313" key="5">
    <source>
        <dbReference type="Proteomes" id="UP000566819"/>
    </source>
</evidence>
<dbReference type="Gene3D" id="3.30.300.30">
    <property type="match status" value="1"/>
</dbReference>
<keyword evidence="5" id="KW-1185">Reference proteome</keyword>
<protein>
    <submittedName>
        <fullName evidence="4">Uncharacterized protein</fullName>
    </submittedName>
</protein>